<reference evidence="1 2" key="1">
    <citation type="journal article" date="2022" name="New Phytol.">
        <title>Ecological generalism drives hyperdiversity of secondary metabolite gene clusters in xylarialean endophytes.</title>
        <authorList>
            <person name="Franco M.E.E."/>
            <person name="Wisecaver J.H."/>
            <person name="Arnold A.E."/>
            <person name="Ju Y.M."/>
            <person name="Slot J.C."/>
            <person name="Ahrendt S."/>
            <person name="Moore L.P."/>
            <person name="Eastman K.E."/>
            <person name="Scott K."/>
            <person name="Konkel Z."/>
            <person name="Mondo S.J."/>
            <person name="Kuo A."/>
            <person name="Hayes R.D."/>
            <person name="Haridas S."/>
            <person name="Andreopoulos B."/>
            <person name="Riley R."/>
            <person name="LaButti K."/>
            <person name="Pangilinan J."/>
            <person name="Lipzen A."/>
            <person name="Amirebrahimi M."/>
            <person name="Yan J."/>
            <person name="Adam C."/>
            <person name="Keymanesh K."/>
            <person name="Ng V."/>
            <person name="Louie K."/>
            <person name="Northen T."/>
            <person name="Drula E."/>
            <person name="Henrissat B."/>
            <person name="Hsieh H.M."/>
            <person name="Youens-Clark K."/>
            <person name="Lutzoni F."/>
            <person name="Miadlikowska J."/>
            <person name="Eastwood D.C."/>
            <person name="Hamelin R.C."/>
            <person name="Grigoriev I.V."/>
            <person name="U'Ren J.M."/>
        </authorList>
    </citation>
    <scope>NUCLEOTIDE SEQUENCE [LARGE SCALE GENOMIC DNA]</scope>
    <source>
        <strain evidence="1 2">ER1909</strain>
    </source>
</reference>
<proteinExistence type="predicted"/>
<keyword evidence="2" id="KW-1185">Reference proteome</keyword>
<evidence type="ECO:0000313" key="2">
    <source>
        <dbReference type="Proteomes" id="UP001497680"/>
    </source>
</evidence>
<gene>
    <name evidence="1" type="ORF">F4821DRAFT_278754</name>
</gene>
<name>A0ACC0DHS8_9PEZI</name>
<organism evidence="1 2">
    <name type="scientific">Hypoxylon rubiginosum</name>
    <dbReference type="NCBI Taxonomy" id="110542"/>
    <lineage>
        <taxon>Eukaryota</taxon>
        <taxon>Fungi</taxon>
        <taxon>Dikarya</taxon>
        <taxon>Ascomycota</taxon>
        <taxon>Pezizomycotina</taxon>
        <taxon>Sordariomycetes</taxon>
        <taxon>Xylariomycetidae</taxon>
        <taxon>Xylariales</taxon>
        <taxon>Hypoxylaceae</taxon>
        <taxon>Hypoxylon</taxon>
    </lineage>
</organism>
<dbReference type="Proteomes" id="UP001497680">
    <property type="component" value="Unassembled WGS sequence"/>
</dbReference>
<dbReference type="EMBL" id="MU394283">
    <property type="protein sequence ID" value="KAI6092387.1"/>
    <property type="molecule type" value="Genomic_DNA"/>
</dbReference>
<sequence length="418" mass="45043">MPSLDEFLAGATTAGPGPRRIPGCVLTAYKDGVLHHKSFGTKSLDPKSPHFGEPLSIDTTMWFASCTKLMTAISVLQCVEKGLLNLDDDISTVLPEWKEREILLGFDEATGAPLLKKAEGKLSLKMLLTHSSGLCYAGLVPEFKRYVKYRTERGWVIEAAELCPHEPVALLFEPGTSWKYGIGTDWAGKMVERVTGLRLNEYMDQHIWQPLGMTSTSFRLPSRPDIRAQQAELTVRSPADGSLAPSPAPFFFPETTQADHGGAGTYSCARDYIKVLIACATSDPNLLTPESYDALCAPGLSDAAAATFQEFQAARFAADDAVAVELTGAAAAVPAPSRGSVSWAPGGMVVTEDVPGGRRAGSVSWGGLPNLSWTVDRKSRTALLYASQLLPPGDTFTRLMVRNFEGEVYSGKFFEGGV</sequence>
<accession>A0ACC0DHS8</accession>
<comment type="caution">
    <text evidence="1">The sequence shown here is derived from an EMBL/GenBank/DDBJ whole genome shotgun (WGS) entry which is preliminary data.</text>
</comment>
<protein>
    <submittedName>
        <fullName evidence="1">D-aminoacylase</fullName>
    </submittedName>
</protein>
<evidence type="ECO:0000313" key="1">
    <source>
        <dbReference type="EMBL" id="KAI6092387.1"/>
    </source>
</evidence>